<comment type="cofactor">
    <cofactor evidence="2 11">
        <name>Ca(2+)</name>
        <dbReference type="ChEBI" id="CHEBI:29108"/>
    </cofactor>
</comment>
<dbReference type="GO" id="GO:0046470">
    <property type="term" value="P:phosphatidylcholine metabolic process"/>
    <property type="evidence" value="ECO:0007669"/>
    <property type="project" value="InterPro"/>
</dbReference>
<dbReference type="AlphaFoldDB" id="A0A9P1E3V7"/>
<evidence type="ECO:0000256" key="8">
    <source>
        <dbReference type="ARBA" id="ARBA00022837"/>
    </source>
</evidence>
<keyword evidence="5" id="KW-0479">Metal-binding</keyword>
<evidence type="ECO:0000256" key="3">
    <source>
        <dbReference type="ARBA" id="ARBA00010683"/>
    </source>
</evidence>
<protein>
    <recommendedName>
        <fullName evidence="4 11">Phospholipase D</fullName>
        <ecNumber evidence="4 11">3.1.4.4</ecNumber>
    </recommendedName>
</protein>
<dbReference type="GO" id="GO:0005886">
    <property type="term" value="C:plasma membrane"/>
    <property type="evidence" value="ECO:0007669"/>
    <property type="project" value="TreeGrafter"/>
</dbReference>
<dbReference type="PANTHER" id="PTHR18896">
    <property type="entry name" value="PHOSPHOLIPASE D"/>
    <property type="match status" value="1"/>
</dbReference>
<dbReference type="GO" id="GO:0009395">
    <property type="term" value="P:phospholipid catabolic process"/>
    <property type="evidence" value="ECO:0007669"/>
    <property type="project" value="TreeGrafter"/>
</dbReference>
<comment type="catalytic activity">
    <reaction evidence="1 11">
        <text>a 1,2-diacyl-sn-glycero-3-phosphocholine + H2O = a 1,2-diacyl-sn-glycero-3-phosphate + choline + H(+)</text>
        <dbReference type="Rhea" id="RHEA:14445"/>
        <dbReference type="ChEBI" id="CHEBI:15354"/>
        <dbReference type="ChEBI" id="CHEBI:15377"/>
        <dbReference type="ChEBI" id="CHEBI:15378"/>
        <dbReference type="ChEBI" id="CHEBI:57643"/>
        <dbReference type="ChEBI" id="CHEBI:58608"/>
        <dbReference type="EC" id="3.1.4.4"/>
    </reaction>
</comment>
<evidence type="ECO:0000256" key="2">
    <source>
        <dbReference type="ARBA" id="ARBA00001913"/>
    </source>
</evidence>
<organism evidence="13 14">
    <name type="scientific">Cuscuta europaea</name>
    <name type="common">European dodder</name>
    <dbReference type="NCBI Taxonomy" id="41803"/>
    <lineage>
        <taxon>Eukaryota</taxon>
        <taxon>Viridiplantae</taxon>
        <taxon>Streptophyta</taxon>
        <taxon>Embryophyta</taxon>
        <taxon>Tracheophyta</taxon>
        <taxon>Spermatophyta</taxon>
        <taxon>Magnoliopsida</taxon>
        <taxon>eudicotyledons</taxon>
        <taxon>Gunneridae</taxon>
        <taxon>Pentapetalae</taxon>
        <taxon>asterids</taxon>
        <taxon>lamiids</taxon>
        <taxon>Solanales</taxon>
        <taxon>Convolvulaceae</taxon>
        <taxon>Cuscuteae</taxon>
        <taxon>Cuscuta</taxon>
        <taxon>Cuscuta subgen. Cuscuta</taxon>
    </lineage>
</organism>
<accession>A0A9P1E3V7</accession>
<keyword evidence="7 11" id="KW-0378">Hydrolase</keyword>
<evidence type="ECO:0000256" key="6">
    <source>
        <dbReference type="ARBA" id="ARBA00022737"/>
    </source>
</evidence>
<evidence type="ECO:0000313" key="13">
    <source>
        <dbReference type="EMBL" id="CAH9076780.1"/>
    </source>
</evidence>
<dbReference type="SMART" id="SM00239">
    <property type="entry name" value="C2"/>
    <property type="match status" value="1"/>
</dbReference>
<gene>
    <name evidence="13" type="ORF">CEURO_LOCUS6017</name>
</gene>
<dbReference type="Gene3D" id="2.60.40.150">
    <property type="entry name" value="C2 domain"/>
    <property type="match status" value="1"/>
</dbReference>
<evidence type="ECO:0000256" key="9">
    <source>
        <dbReference type="ARBA" id="ARBA00022963"/>
    </source>
</evidence>
<comment type="function">
    <text evidence="11">Hydrolyzes glycerol-phospholipids at the terminal phosphodiesteric bond.</text>
</comment>
<comment type="similarity">
    <text evidence="3 11">Belongs to the phospholipase D family. C2-PLD subfamily.</text>
</comment>
<dbReference type="InterPro" id="IPR035892">
    <property type="entry name" value="C2_domain_sf"/>
</dbReference>
<dbReference type="PANTHER" id="PTHR18896:SF169">
    <property type="entry name" value="PHOSPHOLIPASE D"/>
    <property type="match status" value="1"/>
</dbReference>
<dbReference type="OrthoDB" id="14911at2759"/>
<dbReference type="InterPro" id="IPR024632">
    <property type="entry name" value="PLipase_D_C"/>
</dbReference>
<dbReference type="EMBL" id="CAMAPE010000010">
    <property type="protein sequence ID" value="CAH9076780.1"/>
    <property type="molecule type" value="Genomic_DNA"/>
</dbReference>
<evidence type="ECO:0000256" key="4">
    <source>
        <dbReference type="ARBA" id="ARBA00012027"/>
    </source>
</evidence>
<dbReference type="InterPro" id="IPR015679">
    <property type="entry name" value="PLipase_D_fam"/>
</dbReference>
<evidence type="ECO:0000256" key="10">
    <source>
        <dbReference type="ARBA" id="ARBA00023098"/>
    </source>
</evidence>
<keyword evidence="8 11" id="KW-0106">Calcium</keyword>
<dbReference type="GO" id="GO:0005509">
    <property type="term" value="F:calcium ion binding"/>
    <property type="evidence" value="ECO:0007669"/>
    <property type="project" value="InterPro"/>
</dbReference>
<keyword evidence="6" id="KW-0677">Repeat</keyword>
<dbReference type="Proteomes" id="UP001152484">
    <property type="component" value="Unassembled WGS sequence"/>
</dbReference>
<dbReference type="InterPro" id="IPR011402">
    <property type="entry name" value="PLipase_D_pln"/>
</dbReference>
<dbReference type="FunFam" id="3.30.870.10:FF:000027">
    <property type="entry name" value="Phospholipase D"/>
    <property type="match status" value="1"/>
</dbReference>
<dbReference type="GO" id="GO:0004630">
    <property type="term" value="F:phospholipase D activity"/>
    <property type="evidence" value="ECO:0007669"/>
    <property type="project" value="UniProtKB-EC"/>
</dbReference>
<proteinExistence type="inferred from homology"/>
<dbReference type="PIRSF" id="PIRSF036470">
    <property type="entry name" value="PLD_plant"/>
    <property type="match status" value="1"/>
</dbReference>
<keyword evidence="10" id="KW-0443">Lipid metabolism</keyword>
<dbReference type="InterPro" id="IPR000008">
    <property type="entry name" value="C2_dom"/>
</dbReference>
<dbReference type="EC" id="3.1.4.4" evidence="4 11"/>
<keyword evidence="9 11" id="KW-0442">Lipid degradation</keyword>
<keyword evidence="14" id="KW-1185">Reference proteome</keyword>
<sequence length="851" mass="95984">MMQPQLLHGKLVATVYGVDRKISSGSCGCSGGGGSGGSAAQSSSAQPWSAYVLNIIKRFILCRSEINGIYATIDLDTARVGRTQVISATDSKTSGPKWNENFDIYCAHKISNVIFTVKFDDAVDASLIGRAHLPVGELLDTNAAEKEIDRSIPILDKNGRRIPGKAMIHVKFRFFSVERDEHWSKGIQIRPDYDFRGVPNTYFAQRDNCRVTLYADAHVPHYDDVNFSVFTPFHNRPIQWVQPAPRCWEDISHAIVNAKHFIYIAGWSIYVKIRLVRPDPARSQLLAGQDMILGDLLKKKAAEGVRVLLLVWDDRTSSEYIHRVGVMATHDEDTAKFFANSAVQCVLSPRNADAGSELLQDIEATTRTTLFTHHQKTVIADCELQGGSAGKRSIVSFLGGIDLCDGRYDTREHSVFKKLDKEDFHQPNFPGASFAKGGPREPWHDIHCRLDGQASWDVLFNFEQRWRAHKGRTAVFSKKELEGRNIIVPNDLPVSADPERWKVQIFRSIDGNDAAGFPRDPETAKKWGLVTGKTHIIDRSIQDAYINAIRRAKNFIYIENQYFLGSSYGWNDRSGIKLDDIGAIHLIPKELSLKIVSKIAAGERFTVYVVIPMWPEGEPGSESVQAILDWQRRTMEMMYVDIANALKTANLSADPREYLTFFCLGNREVKGSDEITPREKPSPGSDYARAQESRRFMIYVHSKMMIVDDEYIIIGSANINQRSMDGARDSEIAMGGYQPMHLAHGNQRAMGKIFGFRMTLWGEHMNKMENSFYHPESVECVRRVNEIAEENWRSYISEELQQDLPGHLLTYPVQVSENGNIQARPGVEYFPDTKARVLGTKARFLQPILTT</sequence>
<dbReference type="Pfam" id="PF12357">
    <property type="entry name" value="PLD_C"/>
    <property type="match status" value="1"/>
</dbReference>
<reference evidence="13" key="1">
    <citation type="submission" date="2022-07" db="EMBL/GenBank/DDBJ databases">
        <authorList>
            <person name="Macas J."/>
            <person name="Novak P."/>
            <person name="Neumann P."/>
        </authorList>
    </citation>
    <scope>NUCLEOTIDE SEQUENCE</scope>
</reference>
<comment type="caution">
    <text evidence="13">The sequence shown here is derived from an EMBL/GenBank/DDBJ whole genome shotgun (WGS) entry which is preliminary data.</text>
</comment>
<dbReference type="SUPFAM" id="SSF49562">
    <property type="entry name" value="C2 domain (Calcium/lipid-binding domain, CaLB)"/>
    <property type="match status" value="1"/>
</dbReference>
<dbReference type="SUPFAM" id="SSF56024">
    <property type="entry name" value="Phospholipase D/nuclease"/>
    <property type="match status" value="2"/>
</dbReference>
<evidence type="ECO:0000256" key="5">
    <source>
        <dbReference type="ARBA" id="ARBA00022723"/>
    </source>
</evidence>
<dbReference type="Pfam" id="PF00614">
    <property type="entry name" value="PLDc"/>
    <property type="match status" value="1"/>
</dbReference>
<evidence type="ECO:0000313" key="14">
    <source>
        <dbReference type="Proteomes" id="UP001152484"/>
    </source>
</evidence>
<dbReference type="Gene3D" id="3.30.870.10">
    <property type="entry name" value="Endonuclease Chain A"/>
    <property type="match status" value="2"/>
</dbReference>
<evidence type="ECO:0000256" key="11">
    <source>
        <dbReference type="PIRNR" id="PIRNR036470"/>
    </source>
</evidence>
<evidence type="ECO:0000256" key="7">
    <source>
        <dbReference type="ARBA" id="ARBA00022801"/>
    </source>
</evidence>
<dbReference type="Pfam" id="PF00168">
    <property type="entry name" value="C2"/>
    <property type="match status" value="1"/>
</dbReference>
<evidence type="ECO:0000256" key="1">
    <source>
        <dbReference type="ARBA" id="ARBA00000798"/>
    </source>
</evidence>
<dbReference type="InterPro" id="IPR001736">
    <property type="entry name" value="PLipase_D/transphosphatidylase"/>
</dbReference>
<dbReference type="PROSITE" id="PS50035">
    <property type="entry name" value="PLD"/>
    <property type="match status" value="1"/>
</dbReference>
<feature type="domain" description="PLD phosphodiesterase" evidence="12">
    <location>
        <begin position="696"/>
        <end position="723"/>
    </location>
</feature>
<dbReference type="SMART" id="SM00155">
    <property type="entry name" value="PLDc"/>
    <property type="match status" value="2"/>
</dbReference>
<name>A0A9P1E3V7_CUSEU</name>
<evidence type="ECO:0000259" key="12">
    <source>
        <dbReference type="PROSITE" id="PS50035"/>
    </source>
</evidence>